<dbReference type="AlphaFoldDB" id="A0ABD5W7Q0"/>
<evidence type="ECO:0000256" key="1">
    <source>
        <dbReference type="SAM" id="MobiDB-lite"/>
    </source>
</evidence>
<feature type="region of interest" description="Disordered" evidence="1">
    <location>
        <begin position="139"/>
        <end position="163"/>
    </location>
</feature>
<comment type="caution">
    <text evidence="2">The sequence shown here is derived from an EMBL/GenBank/DDBJ whole genome shotgun (WGS) entry which is preliminary data.</text>
</comment>
<organism evidence="2 3">
    <name type="scientific">Halobaculum lipolyticum</name>
    <dbReference type="NCBI Taxonomy" id="3032001"/>
    <lineage>
        <taxon>Archaea</taxon>
        <taxon>Methanobacteriati</taxon>
        <taxon>Methanobacteriota</taxon>
        <taxon>Stenosarchaea group</taxon>
        <taxon>Halobacteria</taxon>
        <taxon>Halobacteriales</taxon>
        <taxon>Haloferacaceae</taxon>
        <taxon>Halobaculum</taxon>
    </lineage>
</organism>
<evidence type="ECO:0008006" key="4">
    <source>
        <dbReference type="Google" id="ProtNLM"/>
    </source>
</evidence>
<proteinExistence type="predicted"/>
<reference evidence="2 3" key="1">
    <citation type="journal article" date="2019" name="Int. J. Syst. Evol. Microbiol.">
        <title>The Global Catalogue of Microorganisms (GCM) 10K type strain sequencing project: providing services to taxonomists for standard genome sequencing and annotation.</title>
        <authorList>
            <consortium name="The Broad Institute Genomics Platform"/>
            <consortium name="The Broad Institute Genome Sequencing Center for Infectious Disease"/>
            <person name="Wu L."/>
            <person name="Ma J."/>
        </authorList>
    </citation>
    <scope>NUCLEOTIDE SEQUENCE [LARGE SCALE GENOMIC DNA]</scope>
    <source>
        <strain evidence="2 3">DT31</strain>
    </source>
</reference>
<dbReference type="RefSeq" id="WP_284030858.1">
    <property type="nucleotide sequence ID" value="NZ_CP126154.1"/>
</dbReference>
<dbReference type="EMBL" id="JBHTAH010000003">
    <property type="protein sequence ID" value="MFC7069041.1"/>
    <property type="molecule type" value="Genomic_DNA"/>
</dbReference>
<name>A0ABD5W7Q0_9EURY</name>
<evidence type="ECO:0000313" key="3">
    <source>
        <dbReference type="Proteomes" id="UP001596461"/>
    </source>
</evidence>
<dbReference type="Proteomes" id="UP001596461">
    <property type="component" value="Unassembled WGS sequence"/>
</dbReference>
<evidence type="ECO:0000313" key="2">
    <source>
        <dbReference type="EMBL" id="MFC7069041.1"/>
    </source>
</evidence>
<sequence length="163" mass="16114">MAGPALRLALLVVVATGLAVGSSGFGAVEADRSVDVAVVGDDEAYVGVVACQKGNDGAGSGKQSVRVRVDNRYTEAVTVVGIASDDAERTDGSASAAGSVGVGDRERFEVVFADDVATLTVDVAAGGFDASVTRPVAAKTECPIANRGGNGRPPTDSGGNAST</sequence>
<accession>A0ABD5W7Q0</accession>
<gene>
    <name evidence="2" type="ORF">ACFQL9_05240</name>
</gene>
<dbReference type="GeneID" id="81125711"/>
<keyword evidence="3" id="KW-1185">Reference proteome</keyword>
<protein>
    <recommendedName>
        <fullName evidence="4">DUF1102 domain-containing protein</fullName>
    </recommendedName>
</protein>